<dbReference type="PANTHER" id="PTHR39450:SF1">
    <property type="entry name" value="DUF1667 DOMAIN-CONTAINING PROTEIN"/>
    <property type="match status" value="1"/>
</dbReference>
<dbReference type="RefSeq" id="WP_013243756.1">
    <property type="nucleotide sequence ID" value="NC_019908.1"/>
</dbReference>
<dbReference type="InterPro" id="IPR036593">
    <property type="entry name" value="CPE0013-like_sf"/>
</dbReference>
<dbReference type="Gene3D" id="3.10.530.10">
    <property type="entry name" value="CPE0013-like"/>
    <property type="match status" value="1"/>
</dbReference>
<dbReference type="SUPFAM" id="SSF160148">
    <property type="entry name" value="CPE0013-like"/>
    <property type="match status" value="1"/>
</dbReference>
<dbReference type="AlphaFoldDB" id="A0A3B6VNP6"/>
<gene>
    <name evidence="1" type="ORF">BPP43_11100</name>
</gene>
<evidence type="ECO:0000313" key="2">
    <source>
        <dbReference type="Proteomes" id="UP000010793"/>
    </source>
</evidence>
<dbReference type="GeneID" id="56439372"/>
<name>A0A3B6VNP6_BRAPL</name>
<dbReference type="Proteomes" id="UP000010793">
    <property type="component" value="Chromosome"/>
</dbReference>
<accession>A0A3B6VNP6</accession>
<evidence type="ECO:0008006" key="3">
    <source>
        <dbReference type="Google" id="ProtNLM"/>
    </source>
</evidence>
<dbReference type="Pfam" id="PF07892">
    <property type="entry name" value="DUF1667"/>
    <property type="match status" value="1"/>
</dbReference>
<keyword evidence="2" id="KW-1185">Reference proteome</keyword>
<reference evidence="1 2" key="1">
    <citation type="journal article" date="2013" name="Genome Announc.">
        <title>Complete Genome Sequence of the Porcine Strain Brachyspira pilosicoli P43/6/78(T.).</title>
        <authorList>
            <person name="Lin C."/>
            <person name="den Bakker H.C."/>
            <person name="Suzuki H."/>
            <person name="Lefebure T."/>
            <person name="Ponnala L."/>
            <person name="Sun Q."/>
            <person name="Stanhope M.J."/>
            <person name="Wiedmann M."/>
            <person name="Duhamel G.E."/>
        </authorList>
    </citation>
    <scope>NUCLEOTIDE SEQUENCE [LARGE SCALE GENOMIC DNA]</scope>
    <source>
        <strain evidence="1 2">P43/6/78</strain>
    </source>
</reference>
<dbReference type="EMBL" id="CP002873">
    <property type="protein sequence ID" value="AGA67380.1"/>
    <property type="molecule type" value="Genomic_DNA"/>
</dbReference>
<dbReference type="InterPro" id="IPR012460">
    <property type="entry name" value="DUF1667"/>
</dbReference>
<dbReference type="KEGG" id="bpip:BPP43_11100"/>
<sequence>MEKKELTCICCPMGCALSVELEGSNVLTVKGNTCKRGDTYARDEVVRPVRMVTSIVKVKNGQLKMLPVKTKEPIDKSKIKECLEALKNIEVQAPIHIGDIVVKNVVGVDIVASRNIEIKK</sequence>
<proteinExistence type="predicted"/>
<evidence type="ECO:0000313" key="1">
    <source>
        <dbReference type="EMBL" id="AGA67380.1"/>
    </source>
</evidence>
<dbReference type="PANTHER" id="PTHR39450">
    <property type="entry name" value="MOLYBDOPTERIN OXIDOREDUCTASE, 4FE-4S CLUSTER-BINDING SUBUNIT"/>
    <property type="match status" value="1"/>
</dbReference>
<protein>
    <recommendedName>
        <fullName evidence="3">Zinc finger protein</fullName>
    </recommendedName>
</protein>
<organism evidence="1 2">
    <name type="scientific">Brachyspira pilosicoli P43/6/78</name>
    <dbReference type="NCBI Taxonomy" id="1042417"/>
    <lineage>
        <taxon>Bacteria</taxon>
        <taxon>Pseudomonadati</taxon>
        <taxon>Spirochaetota</taxon>
        <taxon>Spirochaetia</taxon>
        <taxon>Brachyspirales</taxon>
        <taxon>Brachyspiraceae</taxon>
        <taxon>Brachyspira</taxon>
    </lineage>
</organism>